<keyword evidence="1" id="KW-1133">Transmembrane helix</keyword>
<evidence type="ECO:0000256" key="1">
    <source>
        <dbReference type="SAM" id="Phobius"/>
    </source>
</evidence>
<reference evidence="3 4" key="1">
    <citation type="submission" date="2019-06" db="EMBL/GenBank/DDBJ databases">
        <title>Sequencing the genomes of 1000 actinobacteria strains.</title>
        <authorList>
            <person name="Klenk H.-P."/>
        </authorList>
    </citation>
    <scope>NUCLEOTIDE SEQUENCE [LARGE SCALE GENOMIC DNA]</scope>
    <source>
        <strain evidence="3 4">DSM 45679</strain>
    </source>
</reference>
<comment type="caution">
    <text evidence="3">The sequence shown here is derived from an EMBL/GenBank/DDBJ whole genome shotgun (WGS) entry which is preliminary data.</text>
</comment>
<feature type="chain" id="PRO_5022244707" evidence="2">
    <location>
        <begin position="22"/>
        <end position="282"/>
    </location>
</feature>
<protein>
    <submittedName>
        <fullName evidence="3">Tight adherence protein B</fullName>
    </submittedName>
</protein>
<dbReference type="OrthoDB" id="3712305at2"/>
<keyword evidence="1" id="KW-0472">Membrane</keyword>
<feature type="transmembrane region" description="Helical" evidence="1">
    <location>
        <begin position="253"/>
        <end position="274"/>
    </location>
</feature>
<dbReference type="AlphaFoldDB" id="A0A542DN32"/>
<evidence type="ECO:0000313" key="3">
    <source>
        <dbReference type="EMBL" id="TQJ04467.1"/>
    </source>
</evidence>
<dbReference type="PANTHER" id="PTHR35007">
    <property type="entry name" value="INTEGRAL MEMBRANE PROTEIN-RELATED"/>
    <property type="match status" value="1"/>
</dbReference>
<feature type="signal peptide" evidence="2">
    <location>
        <begin position="1"/>
        <end position="21"/>
    </location>
</feature>
<feature type="transmembrane region" description="Helical" evidence="1">
    <location>
        <begin position="222"/>
        <end position="241"/>
    </location>
</feature>
<dbReference type="RefSeq" id="WP_142000141.1">
    <property type="nucleotide sequence ID" value="NZ_VFML01000001.1"/>
</dbReference>
<evidence type="ECO:0000313" key="4">
    <source>
        <dbReference type="Proteomes" id="UP000320876"/>
    </source>
</evidence>
<dbReference type="EMBL" id="VFML01000001">
    <property type="protein sequence ID" value="TQJ04467.1"/>
    <property type="molecule type" value="Genomic_DNA"/>
</dbReference>
<proteinExistence type="predicted"/>
<evidence type="ECO:0000256" key="2">
    <source>
        <dbReference type="SAM" id="SignalP"/>
    </source>
</evidence>
<name>A0A542DN32_AMYCI</name>
<feature type="transmembrane region" description="Helical" evidence="1">
    <location>
        <begin position="58"/>
        <end position="91"/>
    </location>
</feature>
<keyword evidence="2" id="KW-0732">Signal</keyword>
<accession>A0A542DN32</accession>
<keyword evidence="1" id="KW-0812">Transmembrane</keyword>
<organism evidence="3 4">
    <name type="scientific">Amycolatopsis cihanbeyliensis</name>
    <dbReference type="NCBI Taxonomy" id="1128664"/>
    <lineage>
        <taxon>Bacteria</taxon>
        <taxon>Bacillati</taxon>
        <taxon>Actinomycetota</taxon>
        <taxon>Actinomycetes</taxon>
        <taxon>Pseudonocardiales</taxon>
        <taxon>Pseudonocardiaceae</taxon>
        <taxon>Amycolatopsis</taxon>
    </lineage>
</organism>
<keyword evidence="4" id="KW-1185">Reference proteome</keyword>
<sequence>MLSWSALAAGCALLCWPGSTAASRLRVLPGVPDRPCRNLRTPSAYVRSARGTRPGTLAVLAAVPALGAGVALLGPGPVLAAALLGTAAWLARRSRSRFRARTATLAALAEALRAVVAELRAGTHPAMAAESVATEASAGAAAVLRALAGAVRMGGELVMPAEVGPAAQRIPGKVLGQLRGAWELARRHGVPVAEVLDAVRRDLDATVRFAGQAEARMAGPRAGAAVLAALPACGILLGEAMGAGPLHVLTGTALGQLLSVAGAGLICLGMAWTVRLTGWVVL</sequence>
<dbReference type="Proteomes" id="UP000320876">
    <property type="component" value="Unassembled WGS sequence"/>
</dbReference>
<gene>
    <name evidence="3" type="ORF">FB471_4262</name>
</gene>
<dbReference type="PANTHER" id="PTHR35007:SF4">
    <property type="entry name" value="CONSERVED TRANSMEMBRANE PROTEIN-RELATED"/>
    <property type="match status" value="1"/>
</dbReference>